<gene>
    <name evidence="1" type="ORF">ACFOHJ_17840</name>
</gene>
<protein>
    <submittedName>
        <fullName evidence="1">Uncharacterized protein</fullName>
    </submittedName>
</protein>
<dbReference type="RefSeq" id="WP_378222893.1">
    <property type="nucleotide sequence ID" value="NZ_JBHRTK010000016.1"/>
</dbReference>
<dbReference type="Proteomes" id="UP001595583">
    <property type="component" value="Unassembled WGS sequence"/>
</dbReference>
<dbReference type="EMBL" id="JBHRTK010000016">
    <property type="protein sequence ID" value="MFC3208088.1"/>
    <property type="molecule type" value="Genomic_DNA"/>
</dbReference>
<evidence type="ECO:0000313" key="2">
    <source>
        <dbReference type="Proteomes" id="UP001595583"/>
    </source>
</evidence>
<accession>A0ABV7KHQ2</accession>
<proteinExistence type="predicted"/>
<comment type="caution">
    <text evidence="1">The sequence shown here is derived from an EMBL/GenBank/DDBJ whole genome shotgun (WGS) entry which is preliminary data.</text>
</comment>
<reference evidence="2" key="1">
    <citation type="journal article" date="2019" name="Int. J. Syst. Evol. Microbiol.">
        <title>The Global Catalogue of Microorganisms (GCM) 10K type strain sequencing project: providing services to taxonomists for standard genome sequencing and annotation.</title>
        <authorList>
            <consortium name="The Broad Institute Genomics Platform"/>
            <consortium name="The Broad Institute Genome Sequencing Center for Infectious Disease"/>
            <person name="Wu L."/>
            <person name="Ma J."/>
        </authorList>
    </citation>
    <scope>NUCLEOTIDE SEQUENCE [LARGE SCALE GENOMIC DNA]</scope>
    <source>
        <strain evidence="2">KCTC 52165</strain>
    </source>
</reference>
<keyword evidence="2" id="KW-1185">Reference proteome</keyword>
<sequence>MIDPDDPDRNGKIVNDFVPYWNTNHDGYRAIFNAALTGICANPNFFGFTMQGDHRAAVAFANEVTLAAIYGDKYVPVHERQKP</sequence>
<name>A0ABV7KHQ2_9HYPH</name>
<organism evidence="1 2">
    <name type="scientific">Aquamicrobium soli</name>
    <dbReference type="NCBI Taxonomy" id="1811518"/>
    <lineage>
        <taxon>Bacteria</taxon>
        <taxon>Pseudomonadati</taxon>
        <taxon>Pseudomonadota</taxon>
        <taxon>Alphaproteobacteria</taxon>
        <taxon>Hyphomicrobiales</taxon>
        <taxon>Phyllobacteriaceae</taxon>
        <taxon>Aquamicrobium</taxon>
    </lineage>
</organism>
<evidence type="ECO:0000313" key="1">
    <source>
        <dbReference type="EMBL" id="MFC3208088.1"/>
    </source>
</evidence>